<dbReference type="HOGENOM" id="CLU_117687_0_2_6"/>
<keyword evidence="2" id="KW-1133">Transmembrane helix</keyword>
<dbReference type="GO" id="GO:0044659">
    <property type="term" value="P:viral release from host cell by cytolysis"/>
    <property type="evidence" value="ECO:0007669"/>
    <property type="project" value="InterPro"/>
</dbReference>
<name>C4K688_HAMD5</name>
<keyword evidence="2" id="KW-0472">Membrane</keyword>
<gene>
    <name evidence="3" type="ordered locus">HDEF_1455</name>
</gene>
<dbReference type="Proteomes" id="UP000002334">
    <property type="component" value="Chromosome"/>
</dbReference>
<dbReference type="eggNOG" id="ENOG50330HV">
    <property type="taxonomic scope" value="Bacteria"/>
</dbReference>
<proteinExistence type="predicted"/>
<sequence>MRWQFPIVAGLIVSVLGVTLYYRTLYYDAEKARKIAVSDREKQQVAFEQLSHQMQTISALDTQHTKALEHDKKLITQLERDVATSRRRLQVNATCPAMPTGSPASSLDDATRSRPTDAAQRNYFTLRRRIEIAEEQINGLQDYVQHVCLAAISKDLKRNKLNERK</sequence>
<organism evidence="3 4">
    <name type="scientific">Hamiltonella defensa subsp. Acyrthosiphon pisum (strain 5AT)</name>
    <dbReference type="NCBI Taxonomy" id="572265"/>
    <lineage>
        <taxon>Bacteria</taxon>
        <taxon>Pseudomonadati</taxon>
        <taxon>Pseudomonadota</taxon>
        <taxon>Gammaproteobacteria</taxon>
        <taxon>Enterobacterales</taxon>
        <taxon>Enterobacteriaceae</taxon>
        <taxon>aphid secondary symbionts</taxon>
        <taxon>Candidatus Williamhamiltonella</taxon>
    </lineage>
</organism>
<keyword evidence="4" id="KW-1185">Reference proteome</keyword>
<dbReference type="STRING" id="572265.HDEF_1455"/>
<accession>C4K688</accession>
<feature type="transmembrane region" description="Helical" evidence="2">
    <location>
        <begin position="6"/>
        <end position="25"/>
    </location>
</feature>
<dbReference type="InterPro" id="IPR004929">
    <property type="entry name" value="I-spanin"/>
</dbReference>
<protein>
    <submittedName>
        <fullName evidence="3">Phage lysis protein, endopeptidase</fullName>
    </submittedName>
</protein>
<dbReference type="Pfam" id="PF03245">
    <property type="entry name" value="Phage_lysis"/>
    <property type="match status" value="1"/>
</dbReference>
<dbReference type="EMBL" id="CP001277">
    <property type="protein sequence ID" value="ACQ68081.1"/>
    <property type="molecule type" value="Genomic_DNA"/>
</dbReference>
<keyword evidence="2" id="KW-0812">Transmembrane</keyword>
<evidence type="ECO:0000256" key="2">
    <source>
        <dbReference type="SAM" id="Phobius"/>
    </source>
</evidence>
<dbReference type="AlphaFoldDB" id="C4K688"/>
<evidence type="ECO:0000313" key="3">
    <source>
        <dbReference type="EMBL" id="ACQ68081.1"/>
    </source>
</evidence>
<dbReference type="KEGG" id="hde:HDEF_1455"/>
<evidence type="ECO:0000313" key="4">
    <source>
        <dbReference type="Proteomes" id="UP000002334"/>
    </source>
</evidence>
<evidence type="ECO:0000256" key="1">
    <source>
        <dbReference type="SAM" id="MobiDB-lite"/>
    </source>
</evidence>
<reference evidence="3 4" key="1">
    <citation type="journal article" date="2009" name="Proc. Natl. Acad. Sci. U.S.A.">
        <title>Hamiltonella defensa, genome evolution of protective bacterial endosymbiont from pathogenic ancestors.</title>
        <authorList>
            <person name="Degnan P.H."/>
            <person name="Yu Y."/>
            <person name="Sisneros N."/>
            <person name="Wing R.A."/>
            <person name="Moran N.A."/>
        </authorList>
    </citation>
    <scope>NUCLEOTIDE SEQUENCE [LARGE SCALE GENOMIC DNA]</scope>
    <source>
        <strain evidence="4">5AT</strain>
    </source>
</reference>
<feature type="region of interest" description="Disordered" evidence="1">
    <location>
        <begin position="94"/>
        <end position="119"/>
    </location>
</feature>